<protein>
    <submittedName>
        <fullName evidence="2">Uncharacterized protein</fullName>
    </submittedName>
</protein>
<evidence type="ECO:0000313" key="2">
    <source>
        <dbReference type="EMBL" id="KAG5453548.1"/>
    </source>
</evidence>
<comment type="caution">
    <text evidence="2">The sequence shown here is derived from an EMBL/GenBank/DDBJ whole genome shotgun (WGS) entry which is preliminary data.</text>
</comment>
<name>A0A3R7JN84_CLOSI</name>
<accession>A0A3R7JN84</accession>
<dbReference type="InParanoid" id="A0A3R7JN84"/>
<reference evidence="2 3" key="2">
    <citation type="journal article" date="2021" name="Genomics">
        <title>High-quality reference genome for Clonorchis sinensis.</title>
        <authorList>
            <person name="Young N.D."/>
            <person name="Stroehlein A.J."/>
            <person name="Kinkar L."/>
            <person name="Wang T."/>
            <person name="Sohn W.M."/>
            <person name="Chang B.C.H."/>
            <person name="Kaur P."/>
            <person name="Weisz D."/>
            <person name="Dudchenko O."/>
            <person name="Aiden E.L."/>
            <person name="Korhonen P.K."/>
            <person name="Gasser R.B."/>
        </authorList>
    </citation>
    <scope>NUCLEOTIDE SEQUENCE [LARGE SCALE GENOMIC DNA]</scope>
    <source>
        <strain evidence="2">Cs-k2</strain>
    </source>
</reference>
<evidence type="ECO:0000256" key="1">
    <source>
        <dbReference type="SAM" id="MobiDB-lite"/>
    </source>
</evidence>
<dbReference type="Proteomes" id="UP000286415">
    <property type="component" value="Unassembled WGS sequence"/>
</dbReference>
<reference evidence="2 3" key="1">
    <citation type="journal article" date="2018" name="Biotechnol. Adv.">
        <title>Improved genomic resources and new bioinformatic workflow for the carcinogenic parasite Clonorchis sinensis: Biotechnological implications.</title>
        <authorList>
            <person name="Wang D."/>
            <person name="Korhonen P.K."/>
            <person name="Gasser R.B."/>
            <person name="Young N.D."/>
        </authorList>
    </citation>
    <scope>NUCLEOTIDE SEQUENCE [LARGE SCALE GENOMIC DNA]</scope>
    <source>
        <strain evidence="2">Cs-k2</strain>
    </source>
</reference>
<evidence type="ECO:0000313" key="3">
    <source>
        <dbReference type="Proteomes" id="UP000286415"/>
    </source>
</evidence>
<keyword evidence="3" id="KW-1185">Reference proteome</keyword>
<sequence>MRGPGAAHSVAWKHQKREIQRGSGTLNCHASRRRHDGLDAARVFKPRQGKSKGSDSIRATDLSVTKSVNVADEIFLEFAGVRERFVSRGQNTHDQFRSAEGVERLRDVLVDIEGRTLHMFNVDTTNSHDTGSNATKVFVCENVEGLYQN</sequence>
<gene>
    <name evidence="2" type="ORF">CSKR_109507</name>
</gene>
<dbReference type="AlphaFoldDB" id="A0A3R7JN84"/>
<dbReference type="EMBL" id="NIRI02000010">
    <property type="protein sequence ID" value="KAG5453548.1"/>
    <property type="molecule type" value="Genomic_DNA"/>
</dbReference>
<feature type="region of interest" description="Disordered" evidence="1">
    <location>
        <begin position="37"/>
        <end position="58"/>
    </location>
</feature>
<proteinExistence type="predicted"/>
<organism evidence="2 3">
    <name type="scientific">Clonorchis sinensis</name>
    <name type="common">Chinese liver fluke</name>
    <dbReference type="NCBI Taxonomy" id="79923"/>
    <lineage>
        <taxon>Eukaryota</taxon>
        <taxon>Metazoa</taxon>
        <taxon>Spiralia</taxon>
        <taxon>Lophotrochozoa</taxon>
        <taxon>Platyhelminthes</taxon>
        <taxon>Trematoda</taxon>
        <taxon>Digenea</taxon>
        <taxon>Opisthorchiida</taxon>
        <taxon>Opisthorchiata</taxon>
        <taxon>Opisthorchiidae</taxon>
        <taxon>Clonorchis</taxon>
    </lineage>
</organism>